<dbReference type="PROSITE" id="PS50846">
    <property type="entry name" value="HMA_2"/>
    <property type="match status" value="1"/>
</dbReference>
<dbReference type="InterPro" id="IPR059000">
    <property type="entry name" value="ATPase_P-type_domA"/>
</dbReference>
<dbReference type="SUPFAM" id="SSF56784">
    <property type="entry name" value="HAD-like"/>
    <property type="match status" value="1"/>
</dbReference>
<feature type="transmembrane region" description="Helical" evidence="11">
    <location>
        <begin position="770"/>
        <end position="787"/>
    </location>
</feature>
<dbReference type="GO" id="GO:0005507">
    <property type="term" value="F:copper ion binding"/>
    <property type="evidence" value="ECO:0007669"/>
    <property type="project" value="TreeGrafter"/>
</dbReference>
<evidence type="ECO:0000256" key="2">
    <source>
        <dbReference type="ARBA" id="ARBA00006024"/>
    </source>
</evidence>
<evidence type="ECO:0000313" key="14">
    <source>
        <dbReference type="Proteomes" id="UP000295443"/>
    </source>
</evidence>
<dbReference type="PRINTS" id="PR00119">
    <property type="entry name" value="CATATPASE"/>
</dbReference>
<dbReference type="InterPro" id="IPR023214">
    <property type="entry name" value="HAD_sf"/>
</dbReference>
<dbReference type="SUPFAM" id="SSF81665">
    <property type="entry name" value="Calcium ATPase, transmembrane domain M"/>
    <property type="match status" value="1"/>
</dbReference>
<dbReference type="Proteomes" id="UP000295443">
    <property type="component" value="Unassembled WGS sequence"/>
</dbReference>
<reference evidence="13 14" key="1">
    <citation type="submission" date="2019-03" db="EMBL/GenBank/DDBJ databases">
        <title>Genome sequence of Thiobacillaceae bacterium LSR1, a sulfur-oxidizing bacterium isolated from freshwater sediment.</title>
        <authorList>
            <person name="Li S."/>
        </authorList>
    </citation>
    <scope>NUCLEOTIDE SEQUENCE [LARGE SCALE GENOMIC DNA]</scope>
    <source>
        <strain evidence="13 14">LSR1</strain>
    </source>
</reference>
<keyword evidence="10 11" id="KW-0472">Membrane</keyword>
<dbReference type="PROSITE" id="PS01047">
    <property type="entry name" value="HMA_1"/>
    <property type="match status" value="1"/>
</dbReference>
<proteinExistence type="inferred from homology"/>
<dbReference type="CDD" id="cd02094">
    <property type="entry name" value="P-type_ATPase_Cu-like"/>
    <property type="match status" value="1"/>
</dbReference>
<comment type="caution">
    <text evidence="13">The sequence shown here is derived from an EMBL/GenBank/DDBJ whole genome shotgun (WGS) entry which is preliminary data.</text>
</comment>
<dbReference type="GO" id="GO:0005524">
    <property type="term" value="F:ATP binding"/>
    <property type="evidence" value="ECO:0007669"/>
    <property type="project" value="UniProtKB-UniRule"/>
</dbReference>
<dbReference type="Gene3D" id="2.70.150.10">
    <property type="entry name" value="Calcium-transporting ATPase, cytoplasmic transduction domain A"/>
    <property type="match status" value="1"/>
</dbReference>
<evidence type="ECO:0000313" key="13">
    <source>
        <dbReference type="EMBL" id="TCJ11626.1"/>
    </source>
</evidence>
<evidence type="ECO:0000256" key="4">
    <source>
        <dbReference type="ARBA" id="ARBA00022692"/>
    </source>
</evidence>
<keyword evidence="14" id="KW-1185">Reference proteome</keyword>
<dbReference type="SUPFAM" id="SSF55008">
    <property type="entry name" value="HMA, heavy metal-associated domain"/>
    <property type="match status" value="1"/>
</dbReference>
<dbReference type="NCBIfam" id="TIGR01511">
    <property type="entry name" value="ATPase-IB1_Cu"/>
    <property type="match status" value="1"/>
</dbReference>
<dbReference type="GO" id="GO:0043682">
    <property type="term" value="F:P-type divalent copper transporter activity"/>
    <property type="evidence" value="ECO:0007669"/>
    <property type="project" value="TreeGrafter"/>
</dbReference>
<keyword evidence="8" id="KW-1278">Translocase</keyword>
<evidence type="ECO:0000259" key="12">
    <source>
        <dbReference type="PROSITE" id="PS50846"/>
    </source>
</evidence>
<evidence type="ECO:0000256" key="11">
    <source>
        <dbReference type="RuleBase" id="RU362081"/>
    </source>
</evidence>
<dbReference type="GO" id="GO:0005886">
    <property type="term" value="C:plasma membrane"/>
    <property type="evidence" value="ECO:0007669"/>
    <property type="project" value="UniProtKB-SubCell"/>
</dbReference>
<dbReference type="InterPro" id="IPR006121">
    <property type="entry name" value="HMA_dom"/>
</dbReference>
<gene>
    <name evidence="13" type="ORF">EZJ19_15255</name>
</gene>
<feature type="domain" description="HMA" evidence="12">
    <location>
        <begin position="104"/>
        <end position="167"/>
    </location>
</feature>
<dbReference type="Pfam" id="PF00122">
    <property type="entry name" value="E1-E2_ATPase"/>
    <property type="match status" value="1"/>
</dbReference>
<dbReference type="RefSeq" id="WP_131449098.1">
    <property type="nucleotide sequence ID" value="NZ_SJZB01000052.1"/>
</dbReference>
<dbReference type="InterPro" id="IPR001757">
    <property type="entry name" value="P_typ_ATPase"/>
</dbReference>
<dbReference type="Pfam" id="PF00403">
    <property type="entry name" value="HMA"/>
    <property type="match status" value="1"/>
</dbReference>
<dbReference type="Gene3D" id="3.30.70.100">
    <property type="match status" value="1"/>
</dbReference>
<dbReference type="InterPro" id="IPR023298">
    <property type="entry name" value="ATPase_P-typ_TM_dom_sf"/>
</dbReference>
<dbReference type="GO" id="GO:0016887">
    <property type="term" value="F:ATP hydrolysis activity"/>
    <property type="evidence" value="ECO:0007669"/>
    <property type="project" value="InterPro"/>
</dbReference>
<feature type="transmembrane region" description="Helical" evidence="11">
    <location>
        <begin position="276"/>
        <end position="294"/>
    </location>
</feature>
<keyword evidence="7 11" id="KW-0067">ATP-binding</keyword>
<dbReference type="PANTHER" id="PTHR43520">
    <property type="entry name" value="ATP7, ISOFORM B"/>
    <property type="match status" value="1"/>
</dbReference>
<dbReference type="SFLD" id="SFLDF00027">
    <property type="entry name" value="p-type_atpase"/>
    <property type="match status" value="1"/>
</dbReference>
<dbReference type="InterPro" id="IPR044492">
    <property type="entry name" value="P_typ_ATPase_HD_dom"/>
</dbReference>
<evidence type="ECO:0000256" key="1">
    <source>
        <dbReference type="ARBA" id="ARBA00004651"/>
    </source>
</evidence>
<dbReference type="NCBIfam" id="TIGR01525">
    <property type="entry name" value="ATPase-IB_hvy"/>
    <property type="match status" value="1"/>
</dbReference>
<dbReference type="Gene3D" id="3.40.50.1000">
    <property type="entry name" value="HAD superfamily/HAD-like"/>
    <property type="match status" value="1"/>
</dbReference>
<dbReference type="PANTHER" id="PTHR43520:SF8">
    <property type="entry name" value="P-TYPE CU(+) TRANSPORTER"/>
    <property type="match status" value="1"/>
</dbReference>
<dbReference type="SUPFAM" id="SSF81653">
    <property type="entry name" value="Calcium ATPase, transduction domain A"/>
    <property type="match status" value="1"/>
</dbReference>
<dbReference type="InterPro" id="IPR036163">
    <property type="entry name" value="HMA_dom_sf"/>
</dbReference>
<organism evidence="13 14">
    <name type="scientific">Parasulfuritortus cantonensis</name>
    <dbReference type="NCBI Taxonomy" id="2528202"/>
    <lineage>
        <taxon>Bacteria</taxon>
        <taxon>Pseudomonadati</taxon>
        <taxon>Pseudomonadota</taxon>
        <taxon>Betaproteobacteria</taxon>
        <taxon>Nitrosomonadales</taxon>
        <taxon>Thiobacillaceae</taxon>
        <taxon>Parasulfuritortus</taxon>
    </lineage>
</organism>
<sequence length="816" mass="85255">MTDAPARFEVAHRLRRRLRIVSPILAKDQEACYLLEILLRKRPEIKAVRSVAPIGSVAVHYDPAKLPEARLLATLDLLLGHLAAKTRTAPGAAEPAGQADLPAGQCDVAVEGMTCASCALLIEMKLNRDPRVGKATVNFAAGTASVTGRLGRDEVAAVVAGLGYTARAMDTLAQRRLVVEREREQLALAKRRVRDAALLAVPVAALGMLMHRSPLLRAVEFALTTAVLAGPGAEIFKKAWRLAGQRAANMDSLIALGAGSAYLYSVPGLFRLRNYVYFEAAASILAFVLLGRYWEEKAKGKASEAIRKLIELQPDTATLIRDGREVTVAIDDVQVGDLLRVRPGERIPTDGELVDGRSAVDEALVTGESLPVAKAPGDRLIGGCLNGMGSFTLRVTATGPDTVLAGIVHMVDHAQGAKLPVQKLADRISARFVPAVAGTAALTFAGWRLAGHPLACAFTNAVAVLLIACPCALGLATPTAIMVGTGQAARRGVYIRNGEALETAAKLTTVVFDKTGTITEGKPAVTDFVNQSDLADPELLALVGAAERGSEHFLARAIAAYARERGAANAVGTDDFEAVAGRGVRARCAGQAVLIGNQEWLKENGVGAGHLAETAETYAGQGKTPVFVALAGRAVALLAVADRPRAGAREAIALLHELGITTVMATGDVEAAAHHIADLVGIERVAARATPADKLAIVRDLQAQGELVGMIGDGINDAPALAAADVGFAIGSGADIALETADVTLVGGDIARVAAAVELSRRTMAVIRQNLFWALGYNVVAIPFAAAGRLTPMIASAAMAMSSVSVVTNSLRLQRD</sequence>
<evidence type="ECO:0000256" key="6">
    <source>
        <dbReference type="ARBA" id="ARBA00022741"/>
    </source>
</evidence>
<feature type="transmembrane region" description="Helical" evidence="11">
    <location>
        <begin position="462"/>
        <end position="483"/>
    </location>
</feature>
<dbReference type="InterPro" id="IPR008250">
    <property type="entry name" value="ATPase_P-typ_transduc_dom_A_sf"/>
</dbReference>
<evidence type="ECO:0000256" key="9">
    <source>
        <dbReference type="ARBA" id="ARBA00022989"/>
    </source>
</evidence>
<evidence type="ECO:0000256" key="7">
    <source>
        <dbReference type="ARBA" id="ARBA00022840"/>
    </source>
</evidence>
<protein>
    <submittedName>
        <fullName evidence="13">Copper-translocating P-type ATPase</fullName>
    </submittedName>
</protein>
<keyword evidence="4 11" id="KW-0812">Transmembrane</keyword>
<evidence type="ECO:0000256" key="5">
    <source>
        <dbReference type="ARBA" id="ARBA00022723"/>
    </source>
</evidence>
<keyword evidence="3 11" id="KW-1003">Cell membrane</keyword>
<dbReference type="FunFam" id="2.70.150.10:FF:000020">
    <property type="entry name" value="Copper-exporting P-type ATPase A"/>
    <property type="match status" value="1"/>
</dbReference>
<evidence type="ECO:0000256" key="10">
    <source>
        <dbReference type="ARBA" id="ARBA00023136"/>
    </source>
</evidence>
<dbReference type="OrthoDB" id="8552908at2"/>
<dbReference type="SFLD" id="SFLDS00003">
    <property type="entry name" value="Haloacid_Dehalogenase"/>
    <property type="match status" value="1"/>
</dbReference>
<dbReference type="NCBIfam" id="TIGR01494">
    <property type="entry name" value="ATPase_P-type"/>
    <property type="match status" value="1"/>
</dbReference>
<dbReference type="Pfam" id="PF00702">
    <property type="entry name" value="Hydrolase"/>
    <property type="match status" value="1"/>
</dbReference>
<dbReference type="GO" id="GO:0060003">
    <property type="term" value="P:copper ion export"/>
    <property type="evidence" value="ECO:0007669"/>
    <property type="project" value="UniProtKB-ARBA"/>
</dbReference>
<dbReference type="AlphaFoldDB" id="A0A4V2NV05"/>
<dbReference type="InterPro" id="IPR036412">
    <property type="entry name" value="HAD-like_sf"/>
</dbReference>
<keyword evidence="6 11" id="KW-0547">Nucleotide-binding</keyword>
<keyword evidence="9 11" id="KW-1133">Transmembrane helix</keyword>
<dbReference type="EMBL" id="SJZB01000052">
    <property type="protein sequence ID" value="TCJ11626.1"/>
    <property type="molecule type" value="Genomic_DNA"/>
</dbReference>
<dbReference type="InterPro" id="IPR018303">
    <property type="entry name" value="ATPase_P-typ_P_site"/>
</dbReference>
<dbReference type="CDD" id="cd00371">
    <property type="entry name" value="HMA"/>
    <property type="match status" value="1"/>
</dbReference>
<name>A0A4V2NV05_9PROT</name>
<keyword evidence="5 11" id="KW-0479">Metal-binding</keyword>
<dbReference type="Gene3D" id="3.40.1110.10">
    <property type="entry name" value="Calcium-transporting ATPase, cytoplasmic domain N"/>
    <property type="match status" value="1"/>
</dbReference>
<dbReference type="GO" id="GO:0055070">
    <property type="term" value="P:copper ion homeostasis"/>
    <property type="evidence" value="ECO:0007669"/>
    <property type="project" value="TreeGrafter"/>
</dbReference>
<dbReference type="PRINTS" id="PR00943">
    <property type="entry name" value="CUATPASE"/>
</dbReference>
<evidence type="ECO:0000256" key="8">
    <source>
        <dbReference type="ARBA" id="ARBA00022967"/>
    </source>
</evidence>
<dbReference type="InterPro" id="IPR023299">
    <property type="entry name" value="ATPase_P-typ_cyto_dom_N"/>
</dbReference>
<dbReference type="PROSITE" id="PS00154">
    <property type="entry name" value="ATPASE_E1_E2"/>
    <property type="match status" value="1"/>
</dbReference>
<comment type="subcellular location">
    <subcellularLocation>
        <location evidence="1">Cell membrane</location>
        <topology evidence="1">Multi-pass membrane protein</topology>
    </subcellularLocation>
</comment>
<evidence type="ECO:0000256" key="3">
    <source>
        <dbReference type="ARBA" id="ARBA00022475"/>
    </source>
</evidence>
<feature type="transmembrane region" description="Helical" evidence="11">
    <location>
        <begin position="432"/>
        <end position="450"/>
    </location>
</feature>
<dbReference type="InterPro" id="IPR017969">
    <property type="entry name" value="Heavy-metal-associated_CS"/>
</dbReference>
<accession>A0A4V2NV05</accession>
<comment type="similarity">
    <text evidence="2 11">Belongs to the cation transport ATPase (P-type) (TC 3.A.3) family. Type IB subfamily.</text>
</comment>
<dbReference type="SFLD" id="SFLDG00002">
    <property type="entry name" value="C1.7:_P-type_atpase_like"/>
    <property type="match status" value="1"/>
</dbReference>
<dbReference type="InterPro" id="IPR027256">
    <property type="entry name" value="P-typ_ATPase_IB"/>
</dbReference>